<dbReference type="PROSITE" id="PS50943">
    <property type="entry name" value="HTH_CROC1"/>
    <property type="match status" value="1"/>
</dbReference>
<name>Q8DWF0_STRMU</name>
<dbReference type="CDD" id="cd00093">
    <property type="entry name" value="HTH_XRE"/>
    <property type="match status" value="1"/>
</dbReference>
<evidence type="ECO:0000259" key="1">
    <source>
        <dbReference type="PROSITE" id="PS50943"/>
    </source>
</evidence>
<dbReference type="PATRIC" id="fig|210007.7.peg.93"/>
<dbReference type="DNASU" id="1029690"/>
<dbReference type="HOGENOM" id="CLU_072045_1_3_9"/>
<dbReference type="EMBL" id="AE014133">
    <property type="protein sequence ID" value="AAN57892.1"/>
    <property type="molecule type" value="Genomic_DNA"/>
</dbReference>
<dbReference type="eggNOG" id="COG1396">
    <property type="taxonomic scope" value="Bacteria"/>
</dbReference>
<dbReference type="PhylomeDB" id="Q8DWF0"/>
<dbReference type="InterPro" id="IPR010982">
    <property type="entry name" value="Lambda_DNA-bd_dom_sf"/>
</dbReference>
<dbReference type="Pfam" id="PF21259">
    <property type="entry name" value="Rgg_C"/>
    <property type="match status" value="1"/>
</dbReference>
<dbReference type="Gene3D" id="1.10.260.40">
    <property type="entry name" value="lambda repressor-like DNA-binding domains"/>
    <property type="match status" value="1"/>
</dbReference>
<dbReference type="SMART" id="SM00530">
    <property type="entry name" value="HTH_XRE"/>
    <property type="match status" value="1"/>
</dbReference>
<dbReference type="PANTHER" id="PTHR37038">
    <property type="entry name" value="TRANSCRIPTIONAL REGULATOR-RELATED"/>
    <property type="match status" value="1"/>
</dbReference>
<accession>Q8DWF0</accession>
<protein>
    <submittedName>
        <fullName evidence="2">Transcriptional regulator MutR</fullName>
    </submittedName>
</protein>
<dbReference type="InterPro" id="IPR010057">
    <property type="entry name" value="Transcription_activator_Rgg_C"/>
</dbReference>
<dbReference type="PANTHER" id="PTHR37038:SF12">
    <property type="entry name" value="TRANSCRIPTIONAL REGULATOR"/>
    <property type="match status" value="1"/>
</dbReference>
<dbReference type="Proteomes" id="UP000002512">
    <property type="component" value="Chromosome"/>
</dbReference>
<dbReference type="OrthoDB" id="5769614at2"/>
<keyword evidence="3" id="KW-1185">Reference proteome</keyword>
<evidence type="ECO:0000313" key="3">
    <source>
        <dbReference type="Proteomes" id="UP000002512"/>
    </source>
</evidence>
<proteinExistence type="predicted"/>
<organism evidence="2 3">
    <name type="scientific">Streptococcus mutans serotype c (strain ATCC 700610 / UA159)</name>
    <dbReference type="NCBI Taxonomy" id="210007"/>
    <lineage>
        <taxon>Bacteria</taxon>
        <taxon>Bacillati</taxon>
        <taxon>Bacillota</taxon>
        <taxon>Bacilli</taxon>
        <taxon>Lactobacillales</taxon>
        <taxon>Streptococcaceae</taxon>
        <taxon>Streptococcus</taxon>
    </lineage>
</organism>
<dbReference type="InterPro" id="IPR001387">
    <property type="entry name" value="Cro/C1-type_HTH"/>
</dbReference>
<dbReference type="STRING" id="210007.SMU_110"/>
<feature type="domain" description="HTH cro/C1-type" evidence="1">
    <location>
        <begin position="32"/>
        <end position="66"/>
    </location>
</feature>
<dbReference type="KEGG" id="smu:SMU_110"/>
<dbReference type="NCBIfam" id="TIGR01716">
    <property type="entry name" value="RGG_Cterm"/>
    <property type="match status" value="1"/>
</dbReference>
<dbReference type="InterPro" id="IPR053163">
    <property type="entry name" value="HTH-type_regulator_Rgg"/>
</dbReference>
<evidence type="ECO:0000313" key="2">
    <source>
        <dbReference type="EMBL" id="AAN57892.1"/>
    </source>
</evidence>
<dbReference type="SMR" id="Q8DWF0"/>
<dbReference type="GO" id="GO:0003677">
    <property type="term" value="F:DNA binding"/>
    <property type="evidence" value="ECO:0007669"/>
    <property type="project" value="InterPro"/>
</dbReference>
<dbReference type="RefSeq" id="WP_002263840.1">
    <property type="nucleotide sequence ID" value="NC_004350.2"/>
</dbReference>
<sequence>MTKLDSFHLGELYRELRVARGLKMKDVVSDKLSQAQLSKFENGQTMLSADKLLTAISAIHMSFAEFEHAYYQYEDSSFFKQAKLISKYHSNKNIEGLEKLLIIHDNNSETYDVYDKLNKLVIRCAIHDLNPEYIISDDDKDFITTYLYSIEEWTEYELYIFGNTLQVLSDSDLIFLSKSFIERDSLYLSIPNNNFRTQLVVLNIIFVLLERKKDYCVHYFMKHLESILTYQDMFVKTVLIFLKKVLNYREGKGTHLIDLKKYIHDVEELGHEDVAEFLKDNIVNLL</sequence>
<dbReference type="AlphaFoldDB" id="Q8DWF0"/>
<gene>
    <name evidence="2" type="primary">mutR</name>
    <name evidence="2" type="ordered locus">SMU_110</name>
</gene>
<reference evidence="2 3" key="1">
    <citation type="journal article" date="2002" name="Proc. Natl. Acad. Sci. U.S.A.">
        <title>Genome sequence of Streptococcus mutans UA159, a cariogenic dental pathogen.</title>
        <authorList>
            <person name="Ajdic D."/>
            <person name="McShan W.M."/>
            <person name="McLaughlin R.E."/>
            <person name="Savic G."/>
            <person name="Chang J."/>
            <person name="Carson M.B."/>
            <person name="Primeaux C."/>
            <person name="Tian R."/>
            <person name="Kenton S."/>
            <person name="Jia H."/>
            <person name="Lin S."/>
            <person name="Qian Y."/>
            <person name="Li S."/>
            <person name="Zhu H."/>
            <person name="Najar F."/>
            <person name="Lai H."/>
            <person name="White J."/>
            <person name="Roe B.A."/>
            <person name="Ferretti J.J."/>
        </authorList>
    </citation>
    <scope>NUCLEOTIDE SEQUENCE [LARGE SCALE GENOMIC DNA]</scope>
    <source>
        <strain evidence="3">ATCC 700610 / UA159</strain>
    </source>
</reference>
<dbReference type="SUPFAM" id="SSF47413">
    <property type="entry name" value="lambda repressor-like DNA-binding domains"/>
    <property type="match status" value="1"/>
</dbReference>